<evidence type="ECO:0000259" key="6">
    <source>
        <dbReference type="Pfam" id="PF01103"/>
    </source>
</evidence>
<feature type="domain" description="POTRA" evidence="7">
    <location>
        <begin position="32"/>
        <end position="142"/>
    </location>
</feature>
<gene>
    <name evidence="8" type="ORF">C5O23_03480</name>
</gene>
<comment type="caution">
    <text evidence="8">The sequence shown here is derived from an EMBL/GenBank/DDBJ whole genome shotgun (WGS) entry which is preliminary data.</text>
</comment>
<comment type="subcellular location">
    <subcellularLocation>
        <location evidence="1">Membrane</location>
    </subcellularLocation>
</comment>
<feature type="domain" description="POTRA" evidence="7">
    <location>
        <begin position="153"/>
        <end position="227"/>
    </location>
</feature>
<dbReference type="InterPro" id="IPR010827">
    <property type="entry name" value="BamA/TamA_POTRA"/>
</dbReference>
<evidence type="ECO:0000256" key="5">
    <source>
        <dbReference type="ARBA" id="ARBA00023237"/>
    </source>
</evidence>
<dbReference type="AlphaFoldDB" id="A0A2V1IQ44"/>
<dbReference type="GO" id="GO:0019867">
    <property type="term" value="C:outer membrane"/>
    <property type="evidence" value="ECO:0007669"/>
    <property type="project" value="InterPro"/>
</dbReference>
<dbReference type="Pfam" id="PF07244">
    <property type="entry name" value="POTRA"/>
    <property type="match status" value="2"/>
</dbReference>
<evidence type="ECO:0000256" key="4">
    <source>
        <dbReference type="ARBA" id="ARBA00023136"/>
    </source>
</evidence>
<protein>
    <submittedName>
        <fullName evidence="8">Outer membrane protein assembly factor</fullName>
    </submittedName>
</protein>
<keyword evidence="3" id="KW-0732">Signal</keyword>
<evidence type="ECO:0000313" key="8">
    <source>
        <dbReference type="EMBL" id="PWB03462.1"/>
    </source>
</evidence>
<proteinExistence type="predicted"/>
<dbReference type="Proteomes" id="UP000244905">
    <property type="component" value="Unassembled WGS sequence"/>
</dbReference>
<dbReference type="PANTHER" id="PTHR12815:SF47">
    <property type="entry name" value="TRANSLOCATION AND ASSEMBLY MODULE SUBUNIT TAMA"/>
    <property type="match status" value="1"/>
</dbReference>
<keyword evidence="4" id="KW-0472">Membrane</keyword>
<dbReference type="InterPro" id="IPR039910">
    <property type="entry name" value="D15-like"/>
</dbReference>
<evidence type="ECO:0000259" key="7">
    <source>
        <dbReference type="Pfam" id="PF07244"/>
    </source>
</evidence>
<keyword evidence="2" id="KW-0812">Transmembrane</keyword>
<evidence type="ECO:0000256" key="2">
    <source>
        <dbReference type="ARBA" id="ARBA00022692"/>
    </source>
</evidence>
<evidence type="ECO:0000313" key="9">
    <source>
        <dbReference type="Proteomes" id="UP000244905"/>
    </source>
</evidence>
<sequence length="772" mass="88129">MTIVSLCALTTLWSCSATRHVPRGKYMLDDVSIEISGDKSVSSHDLINYLKQSPNHEVLGFWKLQLGTYNLSGKDSTKWYNRWVRRMGQAPVIYSQSLTDASVRQLRLALVNRGYLEAEVTADTMMMPAEKKIKVAYKINTGEPRRIAIIRHEIPDSAVRKLILADSAQFSIHPGDRFDRDNLDSERALITQRLREHGYYSFNKEYITFYADTSEFNKDVDLTLTVRAPRNSANKPQPADSTTNHNIYYINKVYFVTSNSGYNSSSDIAGDTVVYKDITVIYGKDHYLKPGILQQKCFITPGSLYRASDVDRTYEALARLGILKSINIELVPTGSENGRHELDAYILLARNKKQSVTFDVEGTNSEGDFGFGLGATYQHRNLAKGSQLLTARLRMNYESLSGKFNGLINDRYTEYAGEIGITFPKFEFPFASQSVKHKLNVDTEFALSFNYQERPEYTRIIAGAAWKYKWVNRNNTRRHNFDLIDINYVYLPESTLDFLDQIAPDNPLLRYSYEDHFIMSMAYRYYYTNKRIPSSLLRKYTLQPRVYTLRASVETAGNLLYAISSLSNARKDNGSYNVFGINYSQYVKGEVDYAITRNFNQRHSLAFHAGAGIGVPYGNSTVLPFEKRFYAGGANGVRGWGVRTLGPGSYDSRNSVTDFINQCGDIRLDLSLEYRSKLFWVIEGGVFVDAGNIWTIRNYENQPGGMFHLDTFWKQIAAAYGLGLRFDFTYFLLRLDLGMKAHNPATGQERWPIVHPNWHRDATFHFAVGYPF</sequence>
<reference evidence="9" key="1">
    <citation type="submission" date="2018-02" db="EMBL/GenBank/DDBJ databases">
        <authorList>
            <person name="Clavel T."/>
            <person name="Strowig T."/>
        </authorList>
    </citation>
    <scope>NUCLEOTIDE SEQUENCE [LARGE SCALE GENOMIC DNA]</scope>
    <source>
        <strain evidence="9">DSM 103720</strain>
    </source>
</reference>
<dbReference type="InterPro" id="IPR000184">
    <property type="entry name" value="Bac_surfAg_D15"/>
</dbReference>
<evidence type="ECO:0000256" key="3">
    <source>
        <dbReference type="ARBA" id="ARBA00022729"/>
    </source>
</evidence>
<keyword evidence="5" id="KW-0998">Cell outer membrane</keyword>
<evidence type="ECO:0000256" key="1">
    <source>
        <dbReference type="ARBA" id="ARBA00004370"/>
    </source>
</evidence>
<feature type="domain" description="Bacterial surface antigen (D15)" evidence="6">
    <location>
        <begin position="584"/>
        <end position="772"/>
    </location>
</feature>
<name>A0A2V1IQ44_9BACT</name>
<dbReference type="EMBL" id="PUEC01000005">
    <property type="protein sequence ID" value="PWB03462.1"/>
    <property type="molecule type" value="Genomic_DNA"/>
</dbReference>
<accession>A0A2V1IQ44</accession>
<dbReference type="PANTHER" id="PTHR12815">
    <property type="entry name" value="SORTING AND ASSEMBLY MACHINERY SAMM50 PROTEIN FAMILY MEMBER"/>
    <property type="match status" value="1"/>
</dbReference>
<organism evidence="8 9">
    <name type="scientific">Duncaniella muris</name>
    <dbReference type="NCBI Taxonomy" id="2094150"/>
    <lineage>
        <taxon>Bacteria</taxon>
        <taxon>Pseudomonadati</taxon>
        <taxon>Bacteroidota</taxon>
        <taxon>Bacteroidia</taxon>
        <taxon>Bacteroidales</taxon>
        <taxon>Muribaculaceae</taxon>
        <taxon>Duncaniella</taxon>
    </lineage>
</organism>
<dbReference type="Gene3D" id="2.40.160.50">
    <property type="entry name" value="membrane protein fhac: a member of the omp85/tpsb transporter family"/>
    <property type="match status" value="1"/>
</dbReference>
<dbReference type="Pfam" id="PF01103">
    <property type="entry name" value="Omp85"/>
    <property type="match status" value="1"/>
</dbReference>
<keyword evidence="9" id="KW-1185">Reference proteome</keyword>
<dbReference type="Gene3D" id="3.10.20.310">
    <property type="entry name" value="membrane protein fhac"/>
    <property type="match status" value="2"/>
</dbReference>